<dbReference type="PANTHER" id="PTHR33692:SF1">
    <property type="entry name" value="RIBOSOME MATURATION FACTOR RIMM"/>
    <property type="match status" value="1"/>
</dbReference>
<dbReference type="OrthoDB" id="9788191at2"/>
<evidence type="ECO:0000256" key="2">
    <source>
        <dbReference type="ARBA" id="ARBA00022517"/>
    </source>
</evidence>
<dbReference type="EMBL" id="CP038231">
    <property type="protein sequence ID" value="QDH13030.1"/>
    <property type="molecule type" value="Genomic_DNA"/>
</dbReference>
<dbReference type="InterPro" id="IPR036976">
    <property type="entry name" value="RimM_N_sf"/>
</dbReference>
<dbReference type="KEGG" id="swf:E3E12_01160"/>
<comment type="domain">
    <text evidence="5">The PRC barrel domain binds ribosomal protein uS19.</text>
</comment>
<feature type="domain" description="RimM N-terminal" evidence="7">
    <location>
        <begin position="18"/>
        <end position="96"/>
    </location>
</feature>
<dbReference type="Pfam" id="PF24986">
    <property type="entry name" value="PRC_RimM"/>
    <property type="match status" value="1"/>
</dbReference>
<comment type="similarity">
    <text evidence="5">Belongs to the RimM family.</text>
</comment>
<dbReference type="HAMAP" id="MF_00014">
    <property type="entry name" value="Ribosome_mat_RimM"/>
    <property type="match status" value="1"/>
</dbReference>
<evidence type="ECO:0000259" key="7">
    <source>
        <dbReference type="Pfam" id="PF01782"/>
    </source>
</evidence>
<dbReference type="GO" id="GO:0042274">
    <property type="term" value="P:ribosomal small subunit biogenesis"/>
    <property type="evidence" value="ECO:0007669"/>
    <property type="project" value="UniProtKB-UniRule"/>
</dbReference>
<keyword evidence="10" id="KW-1185">Reference proteome</keyword>
<evidence type="ECO:0000256" key="6">
    <source>
        <dbReference type="SAM" id="MobiDB-lite"/>
    </source>
</evidence>
<keyword evidence="1 5" id="KW-0963">Cytoplasm</keyword>
<dbReference type="SUPFAM" id="SSF50346">
    <property type="entry name" value="PRC-barrel domain"/>
    <property type="match status" value="1"/>
</dbReference>
<evidence type="ECO:0000256" key="4">
    <source>
        <dbReference type="ARBA" id="ARBA00023186"/>
    </source>
</evidence>
<dbReference type="Gene3D" id="2.30.30.240">
    <property type="entry name" value="PRC-barrel domain"/>
    <property type="match status" value="1"/>
</dbReference>
<evidence type="ECO:0000259" key="8">
    <source>
        <dbReference type="Pfam" id="PF24986"/>
    </source>
</evidence>
<comment type="subunit">
    <text evidence="5">Binds ribosomal protein uS19.</text>
</comment>
<organism evidence="9 10">
    <name type="scientific">Formicincola oecophyllae</name>
    <dbReference type="NCBI Taxonomy" id="2558361"/>
    <lineage>
        <taxon>Bacteria</taxon>
        <taxon>Pseudomonadati</taxon>
        <taxon>Pseudomonadota</taxon>
        <taxon>Alphaproteobacteria</taxon>
        <taxon>Acetobacterales</taxon>
        <taxon>Acetobacteraceae</taxon>
        <taxon>Formicincola</taxon>
    </lineage>
</organism>
<dbReference type="InterPro" id="IPR002676">
    <property type="entry name" value="RimM_N"/>
</dbReference>
<reference evidence="9 10" key="1">
    <citation type="submission" date="2019-03" db="EMBL/GenBank/DDBJ databases">
        <title>The complete genome sequence of Swingsia_sp. F3b2 LMG30590(T).</title>
        <authorList>
            <person name="Chua K.-O."/>
            <person name="Chan K.-G."/>
            <person name="See-Too W.-S."/>
        </authorList>
    </citation>
    <scope>NUCLEOTIDE SEQUENCE [LARGE SCALE GENOMIC DNA]</scope>
    <source>
        <strain evidence="9 10">F3b2</strain>
    </source>
</reference>
<dbReference type="InterPro" id="IPR056792">
    <property type="entry name" value="PRC_RimM"/>
</dbReference>
<dbReference type="Pfam" id="PF01782">
    <property type="entry name" value="RimM"/>
    <property type="match status" value="1"/>
</dbReference>
<evidence type="ECO:0000256" key="5">
    <source>
        <dbReference type="HAMAP-Rule" id="MF_00014"/>
    </source>
</evidence>
<evidence type="ECO:0000313" key="9">
    <source>
        <dbReference type="EMBL" id="QDH13030.1"/>
    </source>
</evidence>
<keyword evidence="4 5" id="KW-0143">Chaperone</keyword>
<name>A0A4Y6U7P6_9PROT</name>
<dbReference type="Gene3D" id="2.40.30.60">
    <property type="entry name" value="RimM"/>
    <property type="match status" value="1"/>
</dbReference>
<gene>
    <name evidence="5 9" type="primary">rimM</name>
    <name evidence="9" type="ORF">E3E12_01160</name>
</gene>
<dbReference type="GO" id="GO:0005737">
    <property type="term" value="C:cytoplasm"/>
    <property type="evidence" value="ECO:0007669"/>
    <property type="project" value="UniProtKB-SubCell"/>
</dbReference>
<protein>
    <recommendedName>
        <fullName evidence="5">Ribosome maturation factor RimM</fullName>
    </recommendedName>
</protein>
<dbReference type="GO" id="GO:0043022">
    <property type="term" value="F:ribosome binding"/>
    <property type="evidence" value="ECO:0007669"/>
    <property type="project" value="InterPro"/>
</dbReference>
<evidence type="ECO:0000313" key="10">
    <source>
        <dbReference type="Proteomes" id="UP000318709"/>
    </source>
</evidence>
<dbReference type="RefSeq" id="WP_141442674.1">
    <property type="nucleotide sequence ID" value="NZ_CP038231.1"/>
</dbReference>
<dbReference type="PANTHER" id="PTHR33692">
    <property type="entry name" value="RIBOSOME MATURATION FACTOR RIMM"/>
    <property type="match status" value="1"/>
</dbReference>
<evidence type="ECO:0000256" key="1">
    <source>
        <dbReference type="ARBA" id="ARBA00022490"/>
    </source>
</evidence>
<keyword evidence="2 5" id="KW-0690">Ribosome biogenesis</keyword>
<dbReference type="NCBIfam" id="TIGR02273">
    <property type="entry name" value="16S_RimM"/>
    <property type="match status" value="1"/>
</dbReference>
<comment type="function">
    <text evidence="5">An accessory protein needed during the final step in the assembly of 30S ribosomal subunit, possibly for assembly of the head region. Essential for efficient processing of 16S rRNA. May be needed both before and after RbfA during the maturation of 16S rRNA. It has affinity for free ribosomal 30S subunits but not for 70S ribosomes.</text>
</comment>
<evidence type="ECO:0000256" key="3">
    <source>
        <dbReference type="ARBA" id="ARBA00022552"/>
    </source>
</evidence>
<dbReference type="InterPro" id="IPR011961">
    <property type="entry name" value="RimM"/>
</dbReference>
<dbReference type="AlphaFoldDB" id="A0A4Y6U7P6"/>
<sequence length="195" mass="20792">MTSTPRPAGTAPSQDVMVATIGKPHGVRGLVRLYPNTETPEALEDLSPLHDSDGRAWNVEWVGDGIARLRDGQGQPLQGREAAQAMGRRELFVPRARLPEPEEGDFYIVDLVGMEAFTPGGEKLGRVAAVHDYGAGASLELADGTLVPFNKACVPDVDLQAKRLTIVLPDEVEVRGDLHPPAEEAPQGTAESSPA</sequence>
<feature type="region of interest" description="Disordered" evidence="6">
    <location>
        <begin position="175"/>
        <end position="195"/>
    </location>
</feature>
<dbReference type="SUPFAM" id="SSF50447">
    <property type="entry name" value="Translation proteins"/>
    <property type="match status" value="1"/>
</dbReference>
<keyword evidence="3 5" id="KW-0698">rRNA processing</keyword>
<proteinExistence type="inferred from homology"/>
<dbReference type="InterPro" id="IPR009000">
    <property type="entry name" value="Transl_B-barrel_sf"/>
</dbReference>
<accession>A0A4Y6U7P6</accession>
<dbReference type="GO" id="GO:0005840">
    <property type="term" value="C:ribosome"/>
    <property type="evidence" value="ECO:0007669"/>
    <property type="project" value="InterPro"/>
</dbReference>
<feature type="domain" description="Ribosome maturation factor RimM PRC barrel" evidence="8">
    <location>
        <begin position="109"/>
        <end position="171"/>
    </location>
</feature>
<comment type="subcellular location">
    <subcellularLocation>
        <location evidence="5">Cytoplasm</location>
    </subcellularLocation>
</comment>
<dbReference type="GO" id="GO:0006364">
    <property type="term" value="P:rRNA processing"/>
    <property type="evidence" value="ECO:0007669"/>
    <property type="project" value="UniProtKB-UniRule"/>
</dbReference>
<dbReference type="InterPro" id="IPR011033">
    <property type="entry name" value="PRC_barrel-like_sf"/>
</dbReference>
<dbReference type="Proteomes" id="UP000318709">
    <property type="component" value="Chromosome"/>
</dbReference>